<evidence type="ECO:0000256" key="5">
    <source>
        <dbReference type="ARBA" id="ARBA00022741"/>
    </source>
</evidence>
<dbReference type="GO" id="GO:0005876">
    <property type="term" value="C:spindle microtubule"/>
    <property type="evidence" value="ECO:0007669"/>
    <property type="project" value="TreeGrafter"/>
</dbReference>
<evidence type="ECO:0000256" key="7">
    <source>
        <dbReference type="ARBA" id="ARBA00023054"/>
    </source>
</evidence>
<keyword evidence="6 10" id="KW-0067">ATP-binding</keyword>
<evidence type="ECO:0000313" key="17">
    <source>
        <dbReference type="RefSeq" id="XP_033782898.1"/>
    </source>
</evidence>
<keyword evidence="8 10" id="KW-0505">Motor protein</keyword>
<dbReference type="GO" id="GO:0051231">
    <property type="term" value="P:spindle elongation"/>
    <property type="evidence" value="ECO:0007669"/>
    <property type="project" value="TreeGrafter"/>
</dbReference>
<dbReference type="GO" id="GO:0007018">
    <property type="term" value="P:microtubule-based movement"/>
    <property type="evidence" value="ECO:0007669"/>
    <property type="project" value="InterPro"/>
</dbReference>
<evidence type="ECO:0000313" key="15">
    <source>
        <dbReference type="Proteomes" id="UP000515159"/>
    </source>
</evidence>
<keyword evidence="15" id="KW-1185">Reference proteome</keyword>
<keyword evidence="5 10" id="KW-0547">Nucleotide-binding</keyword>
<evidence type="ECO:0000256" key="13">
    <source>
        <dbReference type="SAM" id="MobiDB-lite"/>
    </source>
</evidence>
<dbReference type="GO" id="GO:0005634">
    <property type="term" value="C:nucleus"/>
    <property type="evidence" value="ECO:0007669"/>
    <property type="project" value="TreeGrafter"/>
</dbReference>
<keyword evidence="2" id="KW-0963">Cytoplasm</keyword>
<dbReference type="GO" id="GO:0008574">
    <property type="term" value="F:plus-end-directed microtubule motor activity"/>
    <property type="evidence" value="ECO:0007669"/>
    <property type="project" value="TreeGrafter"/>
</dbReference>
<dbReference type="PROSITE" id="PS00411">
    <property type="entry name" value="KINESIN_MOTOR_1"/>
    <property type="match status" value="1"/>
</dbReference>
<dbReference type="GeneID" id="117351573"/>
<evidence type="ECO:0000256" key="6">
    <source>
        <dbReference type="ARBA" id="ARBA00022840"/>
    </source>
</evidence>
<keyword evidence="7 12" id="KW-0175">Coiled coil</keyword>
<dbReference type="PANTHER" id="PTHR47970">
    <property type="entry name" value="KINESIN-LIKE PROTEIN KIF11"/>
    <property type="match status" value="1"/>
</dbReference>
<dbReference type="RefSeq" id="XP_033782896.1">
    <property type="nucleotide sequence ID" value="XM_033927005.1"/>
</dbReference>
<dbReference type="InterPro" id="IPR047149">
    <property type="entry name" value="KIF11-like"/>
</dbReference>
<dbReference type="InterPro" id="IPR036961">
    <property type="entry name" value="Kinesin_motor_dom_sf"/>
</dbReference>
<evidence type="ECO:0000256" key="12">
    <source>
        <dbReference type="SAM" id="Coils"/>
    </source>
</evidence>
<keyword evidence="4 11" id="KW-0493">Microtubule</keyword>
<dbReference type="Proteomes" id="UP000515159">
    <property type="component" value="Chromosome 18"/>
</dbReference>
<dbReference type="CTD" id="10112"/>
<sequence length="888" mass="101596">MAEEIISPNLGIFSDEEEAPVFESTAAEFGAGIQKELLNEFSLISPFLGSAKQNRDMLNDGNDKVKVYLRVRPFLEMELEKKEDQGCVFIEDPETLVLQAPKDSFTMRSTERGVGQPMHKFSFSQIFGPNVNQKEFFEGTMREVVSDVLNGHNWLIYTYGVTNSGKTYTVQGNNKEGGILPRSLALIFSSIQERLYKGSDLKPSLSEVRWLDSRQVRQEEERKMELLSGLREEDLMTSLKRNLSASSDSGIAGFSSVLQTNNHLEDSASRWADPDDTLLQNIGETQFSVWVSFFEIYNEFLYDLLEQIPCGSSRKRTALRLSEDKNGNPYVKDLNWINVRNAEEAWKMLRIGQKNQSFASTHLNQSSSRSHSIFSIRILHLERGSELAPRISELSLCDLAGSERCKNQRCGDRMKEANNINTSLHTLGRCISALRQNQQHKMRQHVVPFRDSKLTRIFQAFFTGHGRSCMIVNINQCASTYDETLHALKFSAIASQLVQTPPLKLCTPSIQTFIMEQSLEEEEAEADSEADVTMFSRDDLLEAIVAMKEHLLKERQEKVAMELRIREEVCAEMMEALQKREKDFSEHLETEKELLEEMYENRLENLKESLTKYYQHELKEKEERIKELEALQHDSDIPSKQQKLEQPVRWSLRVASASSLQQEMNLIKQELLGTKAELEQCQSDLVKKSKELIQYKEIVEPPSFSGSLTLNVDRKLEDGQKHFSFGPNCSSSACLETRALVLHVRMLRFELQKIGDSLQSSVRACCHNTSAEKLRLTLNACHDILAKQDQTLAELQNNMMLVKLDLRKKAVCIAEQYHTVQKLQWTPSFKQKRPCTNAENLQPGKKPFLNFLPRTPGQQNMSNSSPYTRILRSRQTPGLKSMVFGTKY</sequence>
<dbReference type="SMART" id="SM00129">
    <property type="entry name" value="KISc"/>
    <property type="match status" value="1"/>
</dbReference>
<keyword evidence="9" id="KW-0206">Cytoskeleton</keyword>
<protein>
    <recommendedName>
        <fullName evidence="11">Kinesin-like protein</fullName>
    </recommendedName>
</protein>
<dbReference type="SUPFAM" id="SSF52540">
    <property type="entry name" value="P-loop containing nucleoside triphosphate hydrolases"/>
    <property type="match status" value="1"/>
</dbReference>
<evidence type="ECO:0000256" key="1">
    <source>
        <dbReference type="ARBA" id="ARBA00004186"/>
    </source>
</evidence>
<dbReference type="GO" id="GO:0072686">
    <property type="term" value="C:mitotic spindle"/>
    <property type="evidence" value="ECO:0007669"/>
    <property type="project" value="TreeGrafter"/>
</dbReference>
<evidence type="ECO:0000256" key="3">
    <source>
        <dbReference type="ARBA" id="ARBA00022553"/>
    </source>
</evidence>
<reference evidence="16 17" key="1">
    <citation type="submission" date="2025-04" db="UniProtKB">
        <authorList>
            <consortium name="RefSeq"/>
        </authorList>
    </citation>
    <scope>IDENTIFICATION</scope>
</reference>
<gene>
    <name evidence="16 17" type="primary">KIF20A</name>
</gene>
<feature type="binding site" evidence="10">
    <location>
        <begin position="160"/>
        <end position="167"/>
    </location>
    <ligand>
        <name>ATP</name>
        <dbReference type="ChEBI" id="CHEBI:30616"/>
    </ligand>
</feature>
<dbReference type="PRINTS" id="PR00380">
    <property type="entry name" value="KINESINHEAVY"/>
</dbReference>
<proteinExistence type="inferred from homology"/>
<feature type="region of interest" description="Disordered" evidence="13">
    <location>
        <begin position="840"/>
        <end position="868"/>
    </location>
</feature>
<dbReference type="RefSeq" id="XP_033782898.1">
    <property type="nucleotide sequence ID" value="XM_033927007.1"/>
</dbReference>
<evidence type="ECO:0000256" key="8">
    <source>
        <dbReference type="ARBA" id="ARBA00023175"/>
    </source>
</evidence>
<dbReference type="Gene3D" id="3.40.850.10">
    <property type="entry name" value="Kinesin motor domain"/>
    <property type="match status" value="1"/>
</dbReference>
<dbReference type="GO" id="GO:0005524">
    <property type="term" value="F:ATP binding"/>
    <property type="evidence" value="ECO:0007669"/>
    <property type="project" value="UniProtKB-UniRule"/>
</dbReference>
<feature type="domain" description="Kinesin motor" evidence="14">
    <location>
        <begin position="64"/>
        <end position="497"/>
    </location>
</feature>
<evidence type="ECO:0000259" key="14">
    <source>
        <dbReference type="PROSITE" id="PS50067"/>
    </source>
</evidence>
<evidence type="ECO:0000256" key="11">
    <source>
        <dbReference type="RuleBase" id="RU000394"/>
    </source>
</evidence>
<dbReference type="InterPro" id="IPR019821">
    <property type="entry name" value="Kinesin_motor_CS"/>
</dbReference>
<dbReference type="InterPro" id="IPR001752">
    <property type="entry name" value="Kinesin_motor_dom"/>
</dbReference>
<keyword evidence="3" id="KW-0597">Phosphoprotein</keyword>
<dbReference type="Pfam" id="PF00225">
    <property type="entry name" value="Kinesin"/>
    <property type="match status" value="1"/>
</dbReference>
<evidence type="ECO:0000256" key="4">
    <source>
        <dbReference type="ARBA" id="ARBA00022701"/>
    </source>
</evidence>
<organism evidence="15 17">
    <name type="scientific">Geotrypetes seraphini</name>
    <name type="common">Gaboon caecilian</name>
    <name type="synonym">Caecilia seraphini</name>
    <dbReference type="NCBI Taxonomy" id="260995"/>
    <lineage>
        <taxon>Eukaryota</taxon>
        <taxon>Metazoa</taxon>
        <taxon>Chordata</taxon>
        <taxon>Craniata</taxon>
        <taxon>Vertebrata</taxon>
        <taxon>Euteleostomi</taxon>
        <taxon>Amphibia</taxon>
        <taxon>Gymnophiona</taxon>
        <taxon>Geotrypetes</taxon>
    </lineage>
</organism>
<accession>A0A6P8Q6T0</accession>
<evidence type="ECO:0000256" key="9">
    <source>
        <dbReference type="ARBA" id="ARBA00023212"/>
    </source>
</evidence>
<dbReference type="KEGG" id="gsh:117351573"/>
<dbReference type="PANTHER" id="PTHR47970:SF29">
    <property type="entry name" value="KINESIN FAMILY MEMBER 20B"/>
    <property type="match status" value="1"/>
</dbReference>
<evidence type="ECO:0000313" key="16">
    <source>
        <dbReference type="RefSeq" id="XP_033782896.1"/>
    </source>
</evidence>
<dbReference type="GO" id="GO:0090307">
    <property type="term" value="P:mitotic spindle assembly"/>
    <property type="evidence" value="ECO:0007669"/>
    <property type="project" value="TreeGrafter"/>
</dbReference>
<dbReference type="FunFam" id="3.40.850.10:FF:000095">
    <property type="entry name" value="Kinesin-like protein"/>
    <property type="match status" value="1"/>
</dbReference>
<comment type="similarity">
    <text evidence="10 11">Belongs to the TRAFAC class myosin-kinesin ATPase superfamily. Kinesin family.</text>
</comment>
<dbReference type="PROSITE" id="PS50067">
    <property type="entry name" value="KINESIN_MOTOR_2"/>
    <property type="match status" value="1"/>
</dbReference>
<comment type="subcellular location">
    <subcellularLocation>
        <location evidence="1">Cytoplasm</location>
        <location evidence="1">Cytoskeleton</location>
        <location evidence="1">Spindle</location>
    </subcellularLocation>
</comment>
<dbReference type="AlphaFoldDB" id="A0A6P8Q6T0"/>
<dbReference type="InterPro" id="IPR027417">
    <property type="entry name" value="P-loop_NTPase"/>
</dbReference>
<dbReference type="OrthoDB" id="2403182at2759"/>
<evidence type="ECO:0000256" key="10">
    <source>
        <dbReference type="PROSITE-ProRule" id="PRU00283"/>
    </source>
</evidence>
<feature type="compositionally biased region" description="Polar residues" evidence="13">
    <location>
        <begin position="856"/>
        <end position="868"/>
    </location>
</feature>
<dbReference type="CDD" id="cd21787">
    <property type="entry name" value="RBD_KIF20A"/>
    <property type="match status" value="1"/>
</dbReference>
<evidence type="ECO:0000256" key="2">
    <source>
        <dbReference type="ARBA" id="ARBA00022490"/>
    </source>
</evidence>
<feature type="coiled-coil region" evidence="12">
    <location>
        <begin position="585"/>
        <end position="631"/>
    </location>
</feature>
<dbReference type="GO" id="GO:0008017">
    <property type="term" value="F:microtubule binding"/>
    <property type="evidence" value="ECO:0007669"/>
    <property type="project" value="InterPro"/>
</dbReference>
<name>A0A6P8Q6T0_GEOSA</name>